<name>A0ABP8VMY8_9MICO</name>
<dbReference type="Proteomes" id="UP001501295">
    <property type="component" value="Unassembled WGS sequence"/>
</dbReference>
<evidence type="ECO:0000313" key="1">
    <source>
        <dbReference type="EMBL" id="GAA4668199.1"/>
    </source>
</evidence>
<keyword evidence="2" id="KW-1185">Reference proteome</keyword>
<gene>
    <name evidence="1" type="ORF">GCM10025780_08470</name>
</gene>
<dbReference type="SUPFAM" id="SSF55961">
    <property type="entry name" value="Bet v1-like"/>
    <property type="match status" value="1"/>
</dbReference>
<dbReference type="Gene3D" id="3.30.530.20">
    <property type="match status" value="1"/>
</dbReference>
<comment type="caution">
    <text evidence="1">The sequence shown here is derived from an EMBL/GenBank/DDBJ whole genome shotgun (WGS) entry which is preliminary data.</text>
</comment>
<proteinExistence type="predicted"/>
<organism evidence="1 2">
    <name type="scientific">Frondihabitans cladoniiphilus</name>
    <dbReference type="NCBI Taxonomy" id="715785"/>
    <lineage>
        <taxon>Bacteria</taxon>
        <taxon>Bacillati</taxon>
        <taxon>Actinomycetota</taxon>
        <taxon>Actinomycetes</taxon>
        <taxon>Micrococcales</taxon>
        <taxon>Microbacteriaceae</taxon>
        <taxon>Frondihabitans</taxon>
    </lineage>
</organism>
<sequence>MADTSTIERSIVIEAPAAEIIPFLADLRRWVDWSPWEGQDSSMKRTYGGVQGEVGSSYAWSGNRKAGAGTMAVTRIAPTEIDVDLTFTAPFKSSSKVEFRLSAEDDSTRLVWTMTSPQNLMAKVMRVFVNMDKMIGGDFDKGLAKLKGAVEAR</sequence>
<dbReference type="CDD" id="cd07818">
    <property type="entry name" value="SRPBCC_1"/>
    <property type="match status" value="1"/>
</dbReference>
<accession>A0ABP8VMY8</accession>
<dbReference type="EMBL" id="BAABLM010000001">
    <property type="protein sequence ID" value="GAA4668199.1"/>
    <property type="molecule type" value="Genomic_DNA"/>
</dbReference>
<dbReference type="InterPro" id="IPR023393">
    <property type="entry name" value="START-like_dom_sf"/>
</dbReference>
<dbReference type="RefSeq" id="WP_345373540.1">
    <property type="nucleotide sequence ID" value="NZ_BAABLM010000001.1"/>
</dbReference>
<dbReference type="Pfam" id="PF10604">
    <property type="entry name" value="Polyketide_cyc2"/>
    <property type="match status" value="1"/>
</dbReference>
<dbReference type="InterPro" id="IPR019587">
    <property type="entry name" value="Polyketide_cyclase/dehydratase"/>
</dbReference>
<protein>
    <submittedName>
        <fullName evidence="1">SRPBCC family protein</fullName>
    </submittedName>
</protein>
<evidence type="ECO:0000313" key="2">
    <source>
        <dbReference type="Proteomes" id="UP001501295"/>
    </source>
</evidence>
<reference evidence="2" key="1">
    <citation type="journal article" date="2019" name="Int. J. Syst. Evol. Microbiol.">
        <title>The Global Catalogue of Microorganisms (GCM) 10K type strain sequencing project: providing services to taxonomists for standard genome sequencing and annotation.</title>
        <authorList>
            <consortium name="The Broad Institute Genomics Platform"/>
            <consortium name="The Broad Institute Genome Sequencing Center for Infectious Disease"/>
            <person name="Wu L."/>
            <person name="Ma J."/>
        </authorList>
    </citation>
    <scope>NUCLEOTIDE SEQUENCE [LARGE SCALE GENOMIC DNA]</scope>
    <source>
        <strain evidence="2">JCM 18956</strain>
    </source>
</reference>